<dbReference type="InterPro" id="IPR049560">
    <property type="entry name" value="MeTrfase_RsmB-F_NOP2_cat"/>
</dbReference>
<dbReference type="SUPFAM" id="SSF53335">
    <property type="entry name" value="S-adenosyl-L-methionine-dependent methyltransferases"/>
    <property type="match status" value="1"/>
</dbReference>
<evidence type="ECO:0000313" key="8">
    <source>
        <dbReference type="EMBL" id="UQF80506.1"/>
    </source>
</evidence>
<protein>
    <submittedName>
        <fullName evidence="8">rRNA small subunit methyltransferase B</fullName>
    </submittedName>
</protein>
<dbReference type="Pfam" id="PF01189">
    <property type="entry name" value="Methyltr_RsmB-F"/>
    <property type="match status" value="1"/>
</dbReference>
<dbReference type="KEGG" id="agh:M3I41_04410"/>
<evidence type="ECO:0000256" key="6">
    <source>
        <dbReference type="SAM" id="MobiDB-lite"/>
    </source>
</evidence>
<dbReference type="InterPro" id="IPR006027">
    <property type="entry name" value="NusB_RsmB_TIM44"/>
</dbReference>
<evidence type="ECO:0000256" key="5">
    <source>
        <dbReference type="PROSITE-ProRule" id="PRU01023"/>
    </source>
</evidence>
<name>A0A9E7DCP6_9ACTO</name>
<dbReference type="PRINTS" id="PR02008">
    <property type="entry name" value="RCMTFAMILY"/>
</dbReference>
<dbReference type="Pfam" id="PF01029">
    <property type="entry name" value="NusB"/>
    <property type="match status" value="1"/>
</dbReference>
<evidence type="ECO:0000256" key="2">
    <source>
        <dbReference type="ARBA" id="ARBA00022679"/>
    </source>
</evidence>
<dbReference type="AlphaFoldDB" id="A0A9E7DCP6"/>
<evidence type="ECO:0000256" key="3">
    <source>
        <dbReference type="ARBA" id="ARBA00022691"/>
    </source>
</evidence>
<feature type="region of interest" description="Disordered" evidence="6">
    <location>
        <begin position="1"/>
        <end position="44"/>
    </location>
</feature>
<dbReference type="InterPro" id="IPR029063">
    <property type="entry name" value="SAM-dependent_MTases_sf"/>
</dbReference>
<dbReference type="GO" id="GO:0003723">
    <property type="term" value="F:RNA binding"/>
    <property type="evidence" value="ECO:0007669"/>
    <property type="project" value="UniProtKB-UniRule"/>
</dbReference>
<evidence type="ECO:0000259" key="7">
    <source>
        <dbReference type="PROSITE" id="PS51686"/>
    </source>
</evidence>
<dbReference type="PANTHER" id="PTHR22807">
    <property type="entry name" value="NOP2 YEAST -RELATED NOL1/NOP2/FMU SUN DOMAIN-CONTAINING"/>
    <property type="match status" value="1"/>
</dbReference>
<dbReference type="InterPro" id="IPR035926">
    <property type="entry name" value="NusB-like_sf"/>
</dbReference>
<dbReference type="GO" id="GO:0001510">
    <property type="term" value="P:RNA methylation"/>
    <property type="evidence" value="ECO:0007669"/>
    <property type="project" value="InterPro"/>
</dbReference>
<dbReference type="GO" id="GO:0008173">
    <property type="term" value="F:RNA methyltransferase activity"/>
    <property type="evidence" value="ECO:0007669"/>
    <property type="project" value="InterPro"/>
</dbReference>
<dbReference type="EMBL" id="CP097095">
    <property type="protein sequence ID" value="UQF80506.1"/>
    <property type="molecule type" value="Genomic_DNA"/>
</dbReference>
<dbReference type="GO" id="GO:0006355">
    <property type="term" value="P:regulation of DNA-templated transcription"/>
    <property type="evidence" value="ECO:0007669"/>
    <property type="project" value="InterPro"/>
</dbReference>
<keyword evidence="2 5" id="KW-0808">Transferase</keyword>
<keyword evidence="3 5" id="KW-0949">S-adenosyl-L-methionine</keyword>
<dbReference type="SUPFAM" id="SSF48013">
    <property type="entry name" value="NusB-like"/>
    <property type="match status" value="1"/>
</dbReference>
<dbReference type="Gene3D" id="3.40.50.150">
    <property type="entry name" value="Vaccinia Virus protein VP39"/>
    <property type="match status" value="1"/>
</dbReference>
<organism evidence="8 9">
    <name type="scientific">Actinomyces graevenitzii</name>
    <dbReference type="NCBI Taxonomy" id="55565"/>
    <lineage>
        <taxon>Bacteria</taxon>
        <taxon>Bacillati</taxon>
        <taxon>Actinomycetota</taxon>
        <taxon>Actinomycetes</taxon>
        <taxon>Actinomycetales</taxon>
        <taxon>Actinomycetaceae</taxon>
        <taxon>Actinomyces</taxon>
    </lineage>
</organism>
<gene>
    <name evidence="8" type="ORF">M3I41_04410</name>
</gene>
<accession>A0A9E7DCP6</accession>
<reference evidence="8" key="1">
    <citation type="submission" date="2022-05" db="EMBL/GenBank/DDBJ databases">
        <title>Using nanopore sequencing to obtain complete genomes from saliva samples.</title>
        <authorList>
            <person name="Baker J.L."/>
        </authorList>
    </citation>
    <scope>NUCLEOTIDE SEQUENCE</scope>
    <source>
        <strain evidence="8">JCVI-JB-Ag32</strain>
    </source>
</reference>
<feature type="binding site" evidence="5">
    <location>
        <begin position="328"/>
        <end position="334"/>
    </location>
    <ligand>
        <name>S-adenosyl-L-methionine</name>
        <dbReference type="ChEBI" id="CHEBI:59789"/>
    </ligand>
</feature>
<dbReference type="Proteomes" id="UP000830236">
    <property type="component" value="Chromosome"/>
</dbReference>
<evidence type="ECO:0000313" key="9">
    <source>
        <dbReference type="Proteomes" id="UP000830236"/>
    </source>
</evidence>
<feature type="active site" description="Nucleophile" evidence="5">
    <location>
        <position position="451"/>
    </location>
</feature>
<evidence type="ECO:0000256" key="4">
    <source>
        <dbReference type="ARBA" id="ARBA00022884"/>
    </source>
</evidence>
<dbReference type="PROSITE" id="PS51686">
    <property type="entry name" value="SAM_MT_RSMB_NOP"/>
    <property type="match status" value="1"/>
</dbReference>
<dbReference type="PANTHER" id="PTHR22807:SF53">
    <property type="entry name" value="RIBOSOMAL RNA SMALL SUBUNIT METHYLTRANSFERASE B-RELATED"/>
    <property type="match status" value="1"/>
</dbReference>
<feature type="binding site" evidence="5">
    <location>
        <position position="398"/>
    </location>
    <ligand>
        <name>S-adenosyl-L-methionine</name>
        <dbReference type="ChEBI" id="CHEBI:59789"/>
    </ligand>
</feature>
<dbReference type="InterPro" id="IPR001678">
    <property type="entry name" value="MeTrfase_RsmB-F_NOP2_dom"/>
</dbReference>
<keyword evidence="4 5" id="KW-0694">RNA-binding</keyword>
<proteinExistence type="inferred from homology"/>
<comment type="similarity">
    <text evidence="5">Belongs to the class I-like SAM-binding methyltransferase superfamily. RsmB/NOP family.</text>
</comment>
<evidence type="ECO:0000256" key="1">
    <source>
        <dbReference type="ARBA" id="ARBA00022603"/>
    </source>
</evidence>
<sequence>MGSRGSFGHSNSGNQRRGQGRERGRANAGGKHNRTKAAPVKDSQLAPVNARRVAFDCLRAVRENDAYANLVLPKLIRRARLDKRDGALATELVYATCRMQGRYDAIISHCTNRPVEQIDGDVLDVLRLGAHQILDMRIPSHAAVSSAVDLGREVAGGGAAKFINAVLRRVSERSGQQWLQVLAQDAGIDLGTTPLEQISDVDALAVRYSHPRWIVKALRQSLIVNGRSESDLISLLEADNQPPAVSACARPGCISPKELIDQASRVGEGAKPGRLSPWAVTLRGGDPGRIEAIRDSRAGVEDEGSQLCAGILAQAPLEGRDTNWLDMCAGPGGKAALLGALAAQRGATLLANEVSHHRTKLVADSVKALPSGVVSLRTGDGRDFGEQESGSYDRILLDAPCSGLGSLRRRPESRWRKQESDVAELASLQRQLLLSALNALRSGGVVAYVTCSPHVLETSLVVKDVLRRFKQASLLDAGEVAAQLSLNPISGCHQQMLQLWPDTDGTDAMFCALIRCD</sequence>
<dbReference type="InterPro" id="IPR023267">
    <property type="entry name" value="RCMT"/>
</dbReference>
<feature type="domain" description="SAM-dependent MTase RsmB/NOP-type" evidence="7">
    <location>
        <begin position="235"/>
        <end position="517"/>
    </location>
</feature>
<feature type="binding site" evidence="5">
    <location>
        <position position="380"/>
    </location>
    <ligand>
        <name>S-adenosyl-L-methionine</name>
        <dbReference type="ChEBI" id="CHEBI:59789"/>
    </ligand>
</feature>
<dbReference type="Gene3D" id="1.10.940.10">
    <property type="entry name" value="NusB-like"/>
    <property type="match status" value="1"/>
</dbReference>
<feature type="binding site" evidence="5">
    <location>
        <position position="353"/>
    </location>
    <ligand>
        <name>S-adenosyl-L-methionine</name>
        <dbReference type="ChEBI" id="CHEBI:59789"/>
    </ligand>
</feature>
<keyword evidence="1 5" id="KW-0489">Methyltransferase</keyword>